<keyword evidence="3" id="KW-0489">Methyltransferase</keyword>
<dbReference type="GO" id="GO:0032259">
    <property type="term" value="P:methylation"/>
    <property type="evidence" value="ECO:0007669"/>
    <property type="project" value="UniProtKB-KW"/>
</dbReference>
<feature type="domain" description="Methylated-DNA-[protein]-cysteine S-methyltransferase DNA binding" evidence="2">
    <location>
        <begin position="25"/>
        <end position="106"/>
    </location>
</feature>
<dbReference type="Gene3D" id="1.10.10.10">
    <property type="entry name" value="Winged helix-like DNA-binding domain superfamily/Winged helix DNA-binding domain"/>
    <property type="match status" value="1"/>
</dbReference>
<dbReference type="InterPro" id="IPR036217">
    <property type="entry name" value="MethylDNA_cys_MeTrfase_DNAb"/>
</dbReference>
<dbReference type="GO" id="GO:0006281">
    <property type="term" value="P:DNA repair"/>
    <property type="evidence" value="ECO:0007669"/>
    <property type="project" value="InterPro"/>
</dbReference>
<accession>A0A538U5K9</accession>
<dbReference type="PANTHER" id="PTHR42942:SF1">
    <property type="entry name" value="ALKYLTRANSFERASE-LIKE PROTEIN 1"/>
    <property type="match status" value="1"/>
</dbReference>
<dbReference type="EMBL" id="VBPB01000180">
    <property type="protein sequence ID" value="TMQ71182.1"/>
    <property type="molecule type" value="Genomic_DNA"/>
</dbReference>
<dbReference type="SUPFAM" id="SSF46767">
    <property type="entry name" value="Methylated DNA-protein cysteine methyltransferase, C-terminal domain"/>
    <property type="match status" value="1"/>
</dbReference>
<dbReference type="Proteomes" id="UP000319771">
    <property type="component" value="Unassembled WGS sequence"/>
</dbReference>
<dbReference type="Pfam" id="PF01035">
    <property type="entry name" value="DNA_binding_1"/>
    <property type="match status" value="1"/>
</dbReference>
<evidence type="ECO:0000259" key="2">
    <source>
        <dbReference type="Pfam" id="PF01035"/>
    </source>
</evidence>
<dbReference type="CDD" id="cd06445">
    <property type="entry name" value="ATase"/>
    <property type="match status" value="1"/>
</dbReference>
<dbReference type="InterPro" id="IPR014048">
    <property type="entry name" value="MethylDNA_cys_MeTrfase_DNA-bd"/>
</dbReference>
<sequence length="133" mass="14417">MTPRPMRLPADLPLVHRRSAASGTHARILAVVARIPPGRVATYGGVAARAGLGGQARLVGYALHALPEGSPLPWHRVLGAAGRLSLMRLDPDAGLRQRLRLEREGVRFDGRGRVDLARYGWPRAPRAKRAQAD</sequence>
<evidence type="ECO:0000313" key="4">
    <source>
        <dbReference type="Proteomes" id="UP000319771"/>
    </source>
</evidence>
<keyword evidence="3" id="KW-0808">Transferase</keyword>
<comment type="caution">
    <text evidence="3">The sequence shown here is derived from an EMBL/GenBank/DDBJ whole genome shotgun (WGS) entry which is preliminary data.</text>
</comment>
<dbReference type="InterPro" id="IPR036388">
    <property type="entry name" value="WH-like_DNA-bd_sf"/>
</dbReference>
<protein>
    <submittedName>
        <fullName evidence="3">Methyltransferase</fullName>
    </submittedName>
</protein>
<evidence type="ECO:0000256" key="1">
    <source>
        <dbReference type="ARBA" id="ARBA00022763"/>
    </source>
</evidence>
<dbReference type="GO" id="GO:0008168">
    <property type="term" value="F:methyltransferase activity"/>
    <property type="evidence" value="ECO:0007669"/>
    <property type="project" value="UniProtKB-KW"/>
</dbReference>
<organism evidence="3 4">
    <name type="scientific">Eiseniibacteriota bacterium</name>
    <dbReference type="NCBI Taxonomy" id="2212470"/>
    <lineage>
        <taxon>Bacteria</taxon>
        <taxon>Candidatus Eiseniibacteriota</taxon>
    </lineage>
</organism>
<dbReference type="InterPro" id="IPR052520">
    <property type="entry name" value="ATL_DNA_repair"/>
</dbReference>
<dbReference type="PANTHER" id="PTHR42942">
    <property type="entry name" value="6-O-METHYLGUANINE DNA METHYLTRANSFERASE"/>
    <property type="match status" value="1"/>
</dbReference>
<evidence type="ECO:0000313" key="3">
    <source>
        <dbReference type="EMBL" id="TMQ71182.1"/>
    </source>
</evidence>
<reference evidence="3 4" key="1">
    <citation type="journal article" date="2019" name="Nat. Microbiol.">
        <title>Mediterranean grassland soil C-N compound turnover is dependent on rainfall and depth, and is mediated by genomically divergent microorganisms.</title>
        <authorList>
            <person name="Diamond S."/>
            <person name="Andeer P.F."/>
            <person name="Li Z."/>
            <person name="Crits-Christoph A."/>
            <person name="Burstein D."/>
            <person name="Anantharaman K."/>
            <person name="Lane K.R."/>
            <person name="Thomas B.C."/>
            <person name="Pan C."/>
            <person name="Northen T.R."/>
            <person name="Banfield J.F."/>
        </authorList>
    </citation>
    <scope>NUCLEOTIDE SEQUENCE [LARGE SCALE GENOMIC DNA]</scope>
    <source>
        <strain evidence="3">WS_11</strain>
    </source>
</reference>
<keyword evidence="1" id="KW-0227">DNA damage</keyword>
<name>A0A538U5K9_UNCEI</name>
<dbReference type="AlphaFoldDB" id="A0A538U5K9"/>
<proteinExistence type="predicted"/>
<gene>
    <name evidence="3" type="ORF">E6K81_10675</name>
</gene>